<protein>
    <submittedName>
        <fullName evidence="10">Variant surface glycoprotein 816</fullName>
    </submittedName>
</protein>
<organism evidence="10">
    <name type="scientific">Trypanosoma brucei</name>
    <dbReference type="NCBI Taxonomy" id="5691"/>
    <lineage>
        <taxon>Eukaryota</taxon>
        <taxon>Discoba</taxon>
        <taxon>Euglenozoa</taxon>
        <taxon>Kinetoplastea</taxon>
        <taxon>Metakinetoplastina</taxon>
        <taxon>Trypanosomatida</taxon>
        <taxon>Trypanosomatidae</taxon>
        <taxon>Trypanosoma</taxon>
    </lineage>
</organism>
<dbReference type="EMBL" id="KC613838">
    <property type="protein sequence ID" value="AGH61269.1"/>
    <property type="molecule type" value="Genomic_DNA"/>
</dbReference>
<comment type="function">
    <text evidence="1">VSG forms a coat on the surface of the parasite. The trypanosome evades the immune response of the host by expressing a series of antigenically distinct VSGs from an estimated 1000 VSG genes.</text>
</comment>
<keyword evidence="9" id="KW-0732">Signal</keyword>
<keyword evidence="4" id="KW-0336">GPI-anchor</keyword>
<dbReference type="GO" id="GO:0005886">
    <property type="term" value="C:plasma membrane"/>
    <property type="evidence" value="ECO:0007669"/>
    <property type="project" value="UniProtKB-SubCell"/>
</dbReference>
<accession>M4SYS6</accession>
<evidence type="ECO:0000256" key="3">
    <source>
        <dbReference type="ARBA" id="ARBA00022475"/>
    </source>
</evidence>
<keyword evidence="6" id="KW-0325">Glycoprotein</keyword>
<evidence type="ECO:0000256" key="4">
    <source>
        <dbReference type="ARBA" id="ARBA00022622"/>
    </source>
</evidence>
<name>M4SYS6_9TRYP</name>
<feature type="signal peptide" evidence="9">
    <location>
        <begin position="1"/>
        <end position="25"/>
    </location>
</feature>
<keyword evidence="5" id="KW-0472">Membrane</keyword>
<proteinExistence type="predicted"/>
<dbReference type="VEuPathDB" id="TriTrypDB:Tb427_000077600"/>
<evidence type="ECO:0000256" key="8">
    <source>
        <dbReference type="SAM" id="MobiDB-lite"/>
    </source>
</evidence>
<dbReference type="AlphaFoldDB" id="M4SYS6"/>
<keyword evidence="3" id="KW-1003">Cell membrane</keyword>
<comment type="subcellular location">
    <subcellularLocation>
        <location evidence="2">Cell membrane</location>
        <topology evidence="2">Lipid-anchor</topology>
        <topology evidence="2">GPI-anchor</topology>
    </subcellularLocation>
</comment>
<dbReference type="VEuPathDB" id="TriTrypDB:Tb1125.11.17800"/>
<evidence type="ECO:0000313" key="10">
    <source>
        <dbReference type="EMBL" id="AGH61269.1"/>
    </source>
</evidence>
<dbReference type="InterPro" id="IPR027446">
    <property type="entry name" value="VSG_C_dom_sf"/>
</dbReference>
<reference evidence="10" key="2">
    <citation type="journal article" date="2014" name="Mol. Biochem. Parasitol.">
        <title>Capturing the variant surface glycoprotein repertoire (the VSGnome) of Trypanosoma brucei Lister 427.</title>
        <authorList>
            <person name="Cross G.A."/>
            <person name="Kim H.S."/>
            <person name="Wickstead B."/>
        </authorList>
    </citation>
    <scope>NUCLEOTIDE SEQUENCE</scope>
    <source>
        <strain evidence="10">Lister 427</strain>
    </source>
</reference>
<dbReference type="GO" id="GO:0098552">
    <property type="term" value="C:side of membrane"/>
    <property type="evidence" value="ECO:0007669"/>
    <property type="project" value="UniProtKB-KW"/>
</dbReference>
<dbReference type="VEuPathDB" id="TriTrypDB:Tb927.11.18530"/>
<evidence type="ECO:0000256" key="5">
    <source>
        <dbReference type="ARBA" id="ARBA00023136"/>
    </source>
</evidence>
<dbReference type="SUPFAM" id="SSF118251">
    <property type="entry name" value="Variant surface glycoprotein MITAT 1.2, VSG 221, C-terminal domain"/>
    <property type="match status" value="1"/>
</dbReference>
<feature type="region of interest" description="Disordered" evidence="8">
    <location>
        <begin position="133"/>
        <end position="157"/>
    </location>
</feature>
<feature type="chain" id="PRO_5004058024" evidence="9">
    <location>
        <begin position="26"/>
        <end position="511"/>
    </location>
</feature>
<evidence type="ECO:0000256" key="6">
    <source>
        <dbReference type="ARBA" id="ARBA00023180"/>
    </source>
</evidence>
<evidence type="ECO:0000256" key="9">
    <source>
        <dbReference type="SAM" id="SignalP"/>
    </source>
</evidence>
<evidence type="ECO:0000256" key="7">
    <source>
        <dbReference type="ARBA" id="ARBA00023288"/>
    </source>
</evidence>
<evidence type="ECO:0000256" key="1">
    <source>
        <dbReference type="ARBA" id="ARBA00002523"/>
    </source>
</evidence>
<keyword evidence="7" id="KW-0449">Lipoprotein</keyword>
<sequence length="511" mass="54589">MSNKVGVRLIIAVTCFFGIIRCTSGDLNKDYDNAATDACAELLFLEEVAGAAETQANEAEKQIATAATTARLLASGRCQSKTAVNNLKFDALLVLTNSELSKADSIQAAATKLRDAAAVLRQRAAQARLALHRRPSDGDPTVSCKTSSNKKSVATTTGGEKTCGFKLTTPAATKAACAEENAQAPKIKAAAAALKQLTHLKLLKADDIAKISITGTALKVGSLTTSDQTFNSGICNDNGDAPSRSTNNALGLVDVELDATAITLEKHQIGQASTPGSPCQDITGEEYGTKTDAITNKVVAKAICDIRDTQVPTIINYLDKDISDLIADPEAQKVAELLLTGNIKKDGSEDHKKNGVKQLFGTDKGSLREKLINPLNEKHINYKVNEENSKKTISEAASGSDGHIALASCYGQLHRETLKKQLPTTVKPVSVEKCKEDTEKNECKNDSACDFSEGKCKLKECVKAENDAKTTNTTGSNSFVIHKAPLWLAVLLFLIPPPQLFSLVKYFCFIL</sequence>
<reference evidence="10" key="1">
    <citation type="submission" date="2013-02" db="EMBL/GenBank/DDBJ databases">
        <authorList>
            <person name="Cross G.A.M."/>
            <person name="Kim H.-S."/>
            <person name="Wickstead B."/>
        </authorList>
    </citation>
    <scope>NUCLEOTIDE SEQUENCE</scope>
    <source>
        <strain evidence="10">Lister 427</strain>
    </source>
</reference>
<feature type="compositionally biased region" description="Polar residues" evidence="8">
    <location>
        <begin position="143"/>
        <end position="157"/>
    </location>
</feature>
<evidence type="ECO:0000256" key="2">
    <source>
        <dbReference type="ARBA" id="ARBA00004609"/>
    </source>
</evidence>